<dbReference type="GO" id="GO:0072318">
    <property type="term" value="P:clathrin coat disassembly"/>
    <property type="evidence" value="ECO:0007669"/>
    <property type="project" value="TreeGrafter"/>
</dbReference>
<name>A0AAW1RSL2_9CHLO</name>
<feature type="compositionally biased region" description="Low complexity" evidence="1">
    <location>
        <begin position="887"/>
        <end position="905"/>
    </location>
</feature>
<reference evidence="2 3" key="1">
    <citation type="journal article" date="2024" name="Nat. Commun.">
        <title>Phylogenomics reveals the evolutionary origins of lichenization in chlorophyte algae.</title>
        <authorList>
            <person name="Puginier C."/>
            <person name="Libourel C."/>
            <person name="Otte J."/>
            <person name="Skaloud P."/>
            <person name="Haon M."/>
            <person name="Grisel S."/>
            <person name="Petersen M."/>
            <person name="Berrin J.G."/>
            <person name="Delaux P.M."/>
            <person name="Dal Grande F."/>
            <person name="Keller J."/>
        </authorList>
    </citation>
    <scope>NUCLEOTIDE SEQUENCE [LARGE SCALE GENOMIC DNA]</scope>
    <source>
        <strain evidence="2 3">SAG 2145</strain>
    </source>
</reference>
<feature type="compositionally biased region" description="Low complexity" evidence="1">
    <location>
        <begin position="101"/>
        <end position="112"/>
    </location>
</feature>
<comment type="caution">
    <text evidence="2">The sequence shown here is derived from an EMBL/GenBank/DDBJ whole genome shotgun (WGS) entry which is preliminary data.</text>
</comment>
<dbReference type="Gene3D" id="1.10.287.110">
    <property type="entry name" value="DnaJ domain"/>
    <property type="match status" value="1"/>
</dbReference>
<feature type="region of interest" description="Disordered" evidence="1">
    <location>
        <begin position="674"/>
        <end position="1006"/>
    </location>
</feature>
<feature type="compositionally biased region" description="Low complexity" evidence="1">
    <location>
        <begin position="287"/>
        <end position="303"/>
    </location>
</feature>
<dbReference type="Proteomes" id="UP001438707">
    <property type="component" value="Unassembled WGS sequence"/>
</dbReference>
<evidence type="ECO:0008006" key="4">
    <source>
        <dbReference type="Google" id="ProtNLM"/>
    </source>
</evidence>
<dbReference type="PANTHER" id="PTHR23172:SF19">
    <property type="entry name" value="J DOMAIN-CONTAINING PROTEIN"/>
    <property type="match status" value="1"/>
</dbReference>
<dbReference type="GO" id="GO:0005737">
    <property type="term" value="C:cytoplasm"/>
    <property type="evidence" value="ECO:0007669"/>
    <property type="project" value="TreeGrafter"/>
</dbReference>
<dbReference type="InterPro" id="IPR036869">
    <property type="entry name" value="J_dom_sf"/>
</dbReference>
<organism evidence="2 3">
    <name type="scientific">Apatococcus lobatus</name>
    <dbReference type="NCBI Taxonomy" id="904363"/>
    <lineage>
        <taxon>Eukaryota</taxon>
        <taxon>Viridiplantae</taxon>
        <taxon>Chlorophyta</taxon>
        <taxon>core chlorophytes</taxon>
        <taxon>Trebouxiophyceae</taxon>
        <taxon>Chlorellales</taxon>
        <taxon>Chlorellaceae</taxon>
        <taxon>Apatococcus</taxon>
    </lineage>
</organism>
<dbReference type="GO" id="GO:0031982">
    <property type="term" value="C:vesicle"/>
    <property type="evidence" value="ECO:0007669"/>
    <property type="project" value="TreeGrafter"/>
</dbReference>
<feature type="compositionally biased region" description="Basic and acidic residues" evidence="1">
    <location>
        <begin position="674"/>
        <end position="687"/>
    </location>
</feature>
<accession>A0AAW1RSL2</accession>
<dbReference type="EMBL" id="JALJOS010000007">
    <property type="protein sequence ID" value="KAK9836583.1"/>
    <property type="molecule type" value="Genomic_DNA"/>
</dbReference>
<feature type="compositionally biased region" description="Polar residues" evidence="1">
    <location>
        <begin position="505"/>
        <end position="540"/>
    </location>
</feature>
<evidence type="ECO:0000313" key="2">
    <source>
        <dbReference type="EMBL" id="KAK9836583.1"/>
    </source>
</evidence>
<sequence>MASNKADALSGLLSGVGGIDGSLFRKPQAMKEMRPGSGQKQPEQIPAMAAKPQQPAAQPVIPSRPSMPQSNFAPSVPSGTARPPAPAARQPAVVTGSRPDSGATSRASSVSSQREVDSAYEQSLLDAFSAKGAVTNRLKAMRPIQGTASAKGMETSSISESRLRPASGNAAPNSRPADQSAGLGDDLDSFFGSSAVPSRPSPQSSSSHHGNHQASTMRDPFSAAILPPTSRQQPTANGDPFLAGSPPPTSRLGPSAAAQNPPSNSYDDDFLGAFSNPGAPSAKGSVPPAGANAAQPSAASPMAVEDEFMIGWSNGPSSQRQKQQQPRGMAAASAGDPFDLFGDAGAIPVAPAAQPSSLYGSAGENPAPPAPPQLQYTARSGTSSQPSSPIPSRVASPAPAPTRPQVDRAPPDAAHLQAASPPPSYDEVIRPPTQQRQAPHASENGLDRLSPLGGNASAHSGPDAGEHPNLPKGPTAPAKPSAAGGAFWASPTSPPREAEEAAVSPRTQVQEGEASNRQTPPRSQTASPRSSQQATTQAQNPRRKLQPKDEGVWEGQVEIEEGSKWLASGKSWLSKASKRVAAAAKESATVIQARLEEIDPRFAPKGWTGARDRMPSNDGTSSNDIPPHLYEIACNMAELSPDRQAALMAAMTEEERLLVQRAMDEAAIARSQLEAEFKDSQAARPPDRASLGRKAASTQPNQAASSDAPPQRPTHRPPRRSRSETGLAPSQHLPSGPASTAGADPSRLSNEGSGDRDYFSDGDAPPPSHTRTSSLGRSKSKDLTRRVSFGADQILGPQELSSAAQPPHPQPAQAPRRPPPPPPSARTPPSKAVDQSADFLGFGGASSDQPRARPQAAPSTTSAPQSADFLGFDDSPASSLSKHKPDQPTARPQAAPSTAAAPQSADFLGFDDSSAAFPPQRNPDASSTASPAPRITIPSPSSPSPSAAPSKHSQAQGSDILGLDDLVGKRPGGTGTMKTPAPAAPAELDLMGLHSASSPQRRIGRPVAPAAASADADLLGHPPGDEFAAMFESPAPGASSAAAASVHVHVTASGQRVEASWLAGADHQLDKIVDTTDDEAAAKARHKVASVSDVDVAGEPEARRVARARRLAEQQRRIAEQVASQQAAAVAEAAAKEQRGSIRDQLKPRIEQWQAGKKDNIRALLSTLHTVLWEGSGWTPPGLTDLVELNRVKKSYMKANLIIHPDKVQSRGGTAEQIVIADMAFDALKTAWAKFESGELRSSGAPARGGPVVM</sequence>
<feature type="compositionally biased region" description="Low complexity" evidence="1">
    <location>
        <begin position="193"/>
        <end position="207"/>
    </location>
</feature>
<dbReference type="GO" id="GO:0072583">
    <property type="term" value="P:clathrin-dependent endocytosis"/>
    <property type="evidence" value="ECO:0007669"/>
    <property type="project" value="TreeGrafter"/>
</dbReference>
<feature type="compositionally biased region" description="Polar residues" evidence="1">
    <location>
        <begin position="374"/>
        <end position="387"/>
    </location>
</feature>
<feature type="compositionally biased region" description="Low complexity" evidence="1">
    <location>
        <begin position="854"/>
        <end position="867"/>
    </location>
</feature>
<dbReference type="GO" id="GO:0030276">
    <property type="term" value="F:clathrin binding"/>
    <property type="evidence" value="ECO:0007669"/>
    <property type="project" value="TreeGrafter"/>
</dbReference>
<dbReference type="SUPFAM" id="SSF46565">
    <property type="entry name" value="Chaperone J-domain"/>
    <property type="match status" value="1"/>
</dbReference>
<feature type="compositionally biased region" description="Low complexity" evidence="1">
    <location>
        <begin position="929"/>
        <end position="950"/>
    </location>
</feature>
<gene>
    <name evidence="2" type="ORF">WJX74_003588</name>
</gene>
<feature type="region of interest" description="Disordered" evidence="1">
    <location>
        <begin position="603"/>
        <end position="626"/>
    </location>
</feature>
<feature type="compositionally biased region" description="Pro residues" evidence="1">
    <location>
        <begin position="806"/>
        <end position="826"/>
    </location>
</feature>
<keyword evidence="3" id="KW-1185">Reference proteome</keyword>
<protein>
    <recommendedName>
        <fullName evidence="4">J domain-containing protein</fullName>
    </recommendedName>
</protein>
<dbReference type="PANTHER" id="PTHR23172">
    <property type="entry name" value="AUXILIN/CYCLIN G-ASSOCIATED KINASE-RELATED"/>
    <property type="match status" value="1"/>
</dbReference>
<feature type="compositionally biased region" description="Polar residues" evidence="1">
    <location>
        <begin position="696"/>
        <end position="705"/>
    </location>
</feature>
<dbReference type="FunFam" id="1.10.287.110:FF:000002">
    <property type="entry name" value="putative tyrosine-protein phosphatase auxilin isoform X2"/>
    <property type="match status" value="1"/>
</dbReference>
<feature type="compositionally biased region" description="Low complexity" evidence="1">
    <location>
        <begin position="44"/>
        <end position="59"/>
    </location>
</feature>
<feature type="region of interest" description="Disordered" evidence="1">
    <location>
        <begin position="1"/>
        <end position="119"/>
    </location>
</feature>
<feature type="compositionally biased region" description="Low complexity" evidence="1">
    <location>
        <begin position="315"/>
        <end position="328"/>
    </location>
</feature>
<evidence type="ECO:0000256" key="1">
    <source>
        <dbReference type="SAM" id="MobiDB-lite"/>
    </source>
</evidence>
<proteinExistence type="predicted"/>
<dbReference type="AlphaFoldDB" id="A0AAW1RSL2"/>
<evidence type="ECO:0000313" key="3">
    <source>
        <dbReference type="Proteomes" id="UP001438707"/>
    </source>
</evidence>
<feature type="region of interest" description="Disordered" evidence="1">
    <location>
        <begin position="142"/>
        <end position="556"/>
    </location>
</feature>